<dbReference type="InterPro" id="IPR045017">
    <property type="entry name" value="DECR2-like"/>
</dbReference>
<evidence type="ECO:0000256" key="1">
    <source>
        <dbReference type="ARBA" id="ARBA00004275"/>
    </source>
</evidence>
<keyword evidence="3" id="KW-0521">NADP</keyword>
<dbReference type="Gene3D" id="3.40.50.720">
    <property type="entry name" value="NAD(P)-binding Rossmann-like Domain"/>
    <property type="match status" value="1"/>
</dbReference>
<comment type="catalytic activity">
    <reaction evidence="13">
        <text>a (2E,4Z)-dienoyl-CoA + NADPH + H(+) = a 4,5-saturated-(3E)-enoyl-CoA + NADP(+)</text>
        <dbReference type="Rhea" id="RHEA:61892"/>
        <dbReference type="ChEBI" id="CHEBI:15378"/>
        <dbReference type="ChEBI" id="CHEBI:57783"/>
        <dbReference type="ChEBI" id="CHEBI:58349"/>
        <dbReference type="ChEBI" id="CHEBI:85099"/>
        <dbReference type="ChEBI" id="CHEBI:85493"/>
        <dbReference type="EC" id="1.3.1.124"/>
    </reaction>
</comment>
<name>A0AAN9BUE1_9CAEN</name>
<evidence type="ECO:0000256" key="14">
    <source>
        <dbReference type="ARBA" id="ARBA00048631"/>
    </source>
</evidence>
<proteinExistence type="inferred from homology"/>
<dbReference type="Proteomes" id="UP001374579">
    <property type="component" value="Unassembled WGS sequence"/>
</dbReference>
<keyword evidence="6" id="KW-0576">Peroxisome</keyword>
<dbReference type="FunFam" id="3.40.50.720:FF:000477">
    <property type="entry name" value="Peroxisomal 2,4-dienoyl-CoA reductase"/>
    <property type="match status" value="1"/>
</dbReference>
<dbReference type="AlphaFoldDB" id="A0AAN9BUE1"/>
<evidence type="ECO:0000256" key="4">
    <source>
        <dbReference type="ARBA" id="ARBA00023002"/>
    </source>
</evidence>
<organism evidence="15 16">
    <name type="scientific">Littorina saxatilis</name>
    <dbReference type="NCBI Taxonomy" id="31220"/>
    <lineage>
        <taxon>Eukaryota</taxon>
        <taxon>Metazoa</taxon>
        <taxon>Spiralia</taxon>
        <taxon>Lophotrochozoa</taxon>
        <taxon>Mollusca</taxon>
        <taxon>Gastropoda</taxon>
        <taxon>Caenogastropoda</taxon>
        <taxon>Littorinimorpha</taxon>
        <taxon>Littorinoidea</taxon>
        <taxon>Littorinidae</taxon>
        <taxon>Littorina</taxon>
    </lineage>
</organism>
<evidence type="ECO:0000256" key="12">
    <source>
        <dbReference type="ARBA" id="ARBA00048009"/>
    </source>
</evidence>
<dbReference type="PANTHER" id="PTHR43296">
    <property type="entry name" value="PEROXISOMAL 2,4-DIENOYL-COA REDUCTASE"/>
    <property type="match status" value="1"/>
</dbReference>
<comment type="subunit">
    <text evidence="8">Monomer, dimer and oligomer.</text>
</comment>
<evidence type="ECO:0000256" key="5">
    <source>
        <dbReference type="ARBA" id="ARBA00023098"/>
    </source>
</evidence>
<keyword evidence="16" id="KW-1185">Reference proteome</keyword>
<dbReference type="EC" id="1.3.1.124" evidence="9"/>
<dbReference type="SUPFAM" id="SSF51735">
    <property type="entry name" value="NAD(P)-binding Rossmann-fold domains"/>
    <property type="match status" value="1"/>
</dbReference>
<dbReference type="PRINTS" id="PR00081">
    <property type="entry name" value="GDHRDH"/>
</dbReference>
<evidence type="ECO:0000256" key="3">
    <source>
        <dbReference type="ARBA" id="ARBA00022857"/>
    </source>
</evidence>
<evidence type="ECO:0000256" key="11">
    <source>
        <dbReference type="ARBA" id="ARBA00030890"/>
    </source>
</evidence>
<gene>
    <name evidence="15" type="ORF">V1264_011198</name>
</gene>
<evidence type="ECO:0000313" key="16">
    <source>
        <dbReference type="Proteomes" id="UP001374579"/>
    </source>
</evidence>
<dbReference type="EMBL" id="JBAMIC010000002">
    <property type="protein sequence ID" value="KAK7111591.1"/>
    <property type="molecule type" value="Genomic_DNA"/>
</dbReference>
<dbReference type="CDD" id="cd05369">
    <property type="entry name" value="TER_DECR_SDR_a"/>
    <property type="match status" value="1"/>
</dbReference>
<comment type="catalytic activity">
    <reaction evidence="14">
        <text>(2E,4Z,7Z,10Z,13Z,16Z,19Z)-docosaheptaenoyl-CoA + NADPH + H(+) = (3E,7Z,10Z,13Z,16Z,19Z)-docosahexaenoyl-CoA + NADP(+)</text>
        <dbReference type="Rhea" id="RHEA:44920"/>
        <dbReference type="ChEBI" id="CHEBI:15378"/>
        <dbReference type="ChEBI" id="CHEBI:57783"/>
        <dbReference type="ChEBI" id="CHEBI:58349"/>
        <dbReference type="ChEBI" id="CHEBI:77559"/>
        <dbReference type="ChEBI" id="CHEBI:84791"/>
    </reaction>
</comment>
<dbReference type="InterPro" id="IPR002347">
    <property type="entry name" value="SDR_fam"/>
</dbReference>
<reference evidence="15 16" key="1">
    <citation type="submission" date="2024-02" db="EMBL/GenBank/DDBJ databases">
        <title>Chromosome-scale genome assembly of the rough periwinkle Littorina saxatilis.</title>
        <authorList>
            <person name="De Jode A."/>
            <person name="Faria R."/>
            <person name="Formenti G."/>
            <person name="Sims Y."/>
            <person name="Smith T.P."/>
            <person name="Tracey A."/>
            <person name="Wood J.M.D."/>
            <person name="Zagrodzka Z.B."/>
            <person name="Johannesson K."/>
            <person name="Butlin R.K."/>
            <person name="Leder E.H."/>
        </authorList>
    </citation>
    <scope>NUCLEOTIDE SEQUENCE [LARGE SCALE GENOMIC DNA]</scope>
    <source>
        <strain evidence="15">Snail1</strain>
        <tissue evidence="15">Muscle</tissue>
    </source>
</reference>
<dbReference type="GO" id="GO:0009062">
    <property type="term" value="P:fatty acid catabolic process"/>
    <property type="evidence" value="ECO:0007669"/>
    <property type="project" value="InterPro"/>
</dbReference>
<protein>
    <recommendedName>
        <fullName evidence="10">Peroxisomal 2,4-dienoyl-CoA reductase [(3E)-enoyl-CoA-producing]</fullName>
        <ecNumber evidence="9">1.3.1.124</ecNumber>
    </recommendedName>
    <alternativeName>
        <fullName evidence="11">2,4-dienoyl-CoA reductase 2</fullName>
    </alternativeName>
</protein>
<comment type="caution">
    <text evidence="15">The sequence shown here is derived from an EMBL/GenBank/DDBJ whole genome shotgun (WGS) entry which is preliminary data.</text>
</comment>
<evidence type="ECO:0000313" key="15">
    <source>
        <dbReference type="EMBL" id="KAK7111591.1"/>
    </source>
</evidence>
<comment type="similarity">
    <text evidence="7">Belongs to the short-chain dehydrogenases/reductases (SDR) family. 2,4-dienoyl-CoA reductase subfamily.</text>
</comment>
<comment type="subcellular location">
    <subcellularLocation>
        <location evidence="1">Peroxisome</location>
    </subcellularLocation>
</comment>
<sequence length="290" mass="31798">MSGKAEPVERCMDSYEYIFQKDILRNKVAFITGGGSGICFTIAEVFMRHGCDTVILGRKMDRLQLSAQTLQQATGRRCLPVQMDVRQPKMVLEAVDAALKEFGRIDYLINGAAGNFLCPLETMSFNAFKTVMEIDTLGTFNVSKAIFDKYMKANGGVIINITATLHFRGTSLQTHVGAAKAAIEAMTRHMAVEWGQNGIRVMCVAPGPIEDTEGMRRLGGAGMSSEMKEMFKKNIPVQRSGRRVDIADICLFILSRGGQLLTGTTVIGDGGAWLTEDNSSMRMSMIKAML</sequence>
<dbReference type="PANTHER" id="PTHR43296:SF2">
    <property type="entry name" value="PEROXISOMAL 2,4-DIENOYL-COA REDUCTASE [(3E)-ENOYL-COA-PRODUCING]"/>
    <property type="match status" value="1"/>
</dbReference>
<evidence type="ECO:0000256" key="10">
    <source>
        <dbReference type="ARBA" id="ARBA00026221"/>
    </source>
</evidence>
<evidence type="ECO:0000256" key="6">
    <source>
        <dbReference type="ARBA" id="ARBA00023140"/>
    </source>
</evidence>
<evidence type="ECO:0000256" key="2">
    <source>
        <dbReference type="ARBA" id="ARBA00022832"/>
    </source>
</evidence>
<evidence type="ECO:0000256" key="13">
    <source>
        <dbReference type="ARBA" id="ARBA00048340"/>
    </source>
</evidence>
<keyword evidence="2" id="KW-0276">Fatty acid metabolism</keyword>
<keyword evidence="4" id="KW-0560">Oxidoreductase</keyword>
<dbReference type="InterPro" id="IPR036291">
    <property type="entry name" value="NAD(P)-bd_dom_sf"/>
</dbReference>
<dbReference type="GO" id="GO:0008670">
    <property type="term" value="F:2,4-dienoyl-CoA reductase (NADPH) activity"/>
    <property type="evidence" value="ECO:0007669"/>
    <property type="project" value="InterPro"/>
</dbReference>
<comment type="catalytic activity">
    <reaction evidence="12">
        <text>a (2E,4E)-dienoyl-CoA + NADPH + H(+) = a 4,5-saturated-(3E)-enoyl-CoA + NADP(+)</text>
        <dbReference type="Rhea" id="RHEA:45912"/>
        <dbReference type="ChEBI" id="CHEBI:15378"/>
        <dbReference type="ChEBI" id="CHEBI:57783"/>
        <dbReference type="ChEBI" id="CHEBI:58349"/>
        <dbReference type="ChEBI" id="CHEBI:85101"/>
        <dbReference type="ChEBI" id="CHEBI:85493"/>
        <dbReference type="EC" id="1.3.1.124"/>
    </reaction>
</comment>
<evidence type="ECO:0000256" key="7">
    <source>
        <dbReference type="ARBA" id="ARBA00025787"/>
    </source>
</evidence>
<accession>A0AAN9BUE1</accession>
<dbReference type="GO" id="GO:0005778">
    <property type="term" value="C:peroxisomal membrane"/>
    <property type="evidence" value="ECO:0007669"/>
    <property type="project" value="UniProtKB-ARBA"/>
</dbReference>
<keyword evidence="5" id="KW-0443">Lipid metabolism</keyword>
<evidence type="ECO:0000256" key="8">
    <source>
        <dbReference type="ARBA" id="ARBA00025939"/>
    </source>
</evidence>
<dbReference type="PRINTS" id="PR00080">
    <property type="entry name" value="SDRFAMILY"/>
</dbReference>
<dbReference type="Pfam" id="PF13561">
    <property type="entry name" value="adh_short_C2"/>
    <property type="match status" value="1"/>
</dbReference>
<evidence type="ECO:0000256" key="9">
    <source>
        <dbReference type="ARBA" id="ARBA00026117"/>
    </source>
</evidence>